<feature type="domain" description="Four-carbon acid sugar kinase N-terminal" evidence="7">
    <location>
        <begin position="40"/>
        <end position="279"/>
    </location>
</feature>
<dbReference type="KEGG" id="bhc:JFL75_13315"/>
<dbReference type="AlphaFoldDB" id="A0A7T7XKD8"/>
<keyword evidence="6" id="KW-0119">Carbohydrate metabolism</keyword>
<dbReference type="Proteomes" id="UP000595917">
    <property type="component" value="Chromosome"/>
</dbReference>
<dbReference type="GO" id="GO:0016301">
    <property type="term" value="F:kinase activity"/>
    <property type="evidence" value="ECO:0007669"/>
    <property type="project" value="UniProtKB-KW"/>
</dbReference>
<protein>
    <submittedName>
        <fullName evidence="9">Hydroxyacid dehydrogenase</fullName>
    </submittedName>
</protein>
<dbReference type="Pfam" id="PF07005">
    <property type="entry name" value="SBD_N"/>
    <property type="match status" value="1"/>
</dbReference>
<evidence type="ECO:0000256" key="1">
    <source>
        <dbReference type="ARBA" id="ARBA00005715"/>
    </source>
</evidence>
<dbReference type="RefSeq" id="WP_215625221.1">
    <property type="nucleotide sequence ID" value="NZ_CP067089.2"/>
</dbReference>
<sequence length="477" mass="52084">MNGIKGLTLSELAARYPAYDTAEIDRILIPALKSLDRQFIVLDDDPTGIQTVYDVAVLTVWDTESIAAEMRGEGTMFFILTNSRSLSHDDTKELHRTIARNIAEASKLTGRDYILVSRGDSTLRGHYPAETETLRRVTEEMLEIPVDGEIICPFFPEGGRYTADDIHFLEENGKLLPVGESEFARDKTFGYTSSNLKDWVAEKTGGTFGAGDVVSVSIDELRREDYRAITEKLTGLSGFRKLIVNALDYDDIKVFVISFIQAAASGKRYILRSAAGILKVLLGKPGRPLLGGAELRSGSSRGGIIIAGSHVSKTTRQLEKLKELPDVVFLELNQHLALDSAAFAGEISRVQNLAEKEIEAGRTAVIQTRRERFDLNTGNREDELRLAVTISDGLTGIVANLRTAPGFIIAKGGITSSDVGTKGLKVRRAMVMGQILPGIPVWKTGPESRFPGIAYVIFPGNVGSDNALKEAVEKLRG</sequence>
<dbReference type="Gene3D" id="3.40.50.10840">
    <property type="entry name" value="Putative sugar-binding, N-terminal domain"/>
    <property type="match status" value="1"/>
</dbReference>
<evidence type="ECO:0000256" key="4">
    <source>
        <dbReference type="ARBA" id="ARBA00022777"/>
    </source>
</evidence>
<evidence type="ECO:0000256" key="5">
    <source>
        <dbReference type="ARBA" id="ARBA00022840"/>
    </source>
</evidence>
<name>A0A7T7XKD8_9SPIR</name>
<dbReference type="SUPFAM" id="SSF142764">
    <property type="entry name" value="YgbK-like"/>
    <property type="match status" value="1"/>
</dbReference>
<evidence type="ECO:0000256" key="3">
    <source>
        <dbReference type="ARBA" id="ARBA00022741"/>
    </source>
</evidence>
<gene>
    <name evidence="9" type="ORF">JFL75_13315</name>
</gene>
<evidence type="ECO:0000256" key="2">
    <source>
        <dbReference type="ARBA" id="ARBA00022679"/>
    </source>
</evidence>
<keyword evidence="2" id="KW-0808">Transferase</keyword>
<comment type="similarity">
    <text evidence="1">Belongs to the four-carbon acid sugar kinase family.</text>
</comment>
<feature type="domain" description="Four-carbon acid sugar kinase nucleotide binding" evidence="8">
    <location>
        <begin position="305"/>
        <end position="468"/>
    </location>
</feature>
<dbReference type="InterPro" id="IPR037051">
    <property type="entry name" value="4-carb_acid_sugar_kinase_N_sf"/>
</dbReference>
<evidence type="ECO:0000259" key="8">
    <source>
        <dbReference type="Pfam" id="PF17042"/>
    </source>
</evidence>
<dbReference type="EMBL" id="CP067089">
    <property type="protein sequence ID" value="QQO07915.1"/>
    <property type="molecule type" value="Genomic_DNA"/>
</dbReference>
<proteinExistence type="inferred from homology"/>
<evidence type="ECO:0000259" key="7">
    <source>
        <dbReference type="Pfam" id="PF07005"/>
    </source>
</evidence>
<keyword evidence="4" id="KW-0418">Kinase</keyword>
<dbReference type="InterPro" id="IPR042213">
    <property type="entry name" value="NBD_C_sf"/>
</dbReference>
<keyword evidence="5" id="KW-0067">ATP-binding</keyword>
<keyword evidence="10" id="KW-1185">Reference proteome</keyword>
<dbReference type="InterPro" id="IPR010737">
    <property type="entry name" value="4-carb_acid_sugar_kinase_N"/>
</dbReference>
<organism evidence="9 10">
    <name type="scientific">Breznakiella homolactica</name>
    <dbReference type="NCBI Taxonomy" id="2798577"/>
    <lineage>
        <taxon>Bacteria</taxon>
        <taxon>Pseudomonadati</taxon>
        <taxon>Spirochaetota</taxon>
        <taxon>Spirochaetia</taxon>
        <taxon>Spirochaetales</taxon>
        <taxon>Breznakiellaceae</taxon>
        <taxon>Breznakiella</taxon>
    </lineage>
</organism>
<keyword evidence="3" id="KW-0547">Nucleotide-binding</keyword>
<accession>A0A7T7XKD8</accession>
<dbReference type="Pfam" id="PF17042">
    <property type="entry name" value="NBD_C"/>
    <property type="match status" value="1"/>
</dbReference>
<dbReference type="InterPro" id="IPR031475">
    <property type="entry name" value="NBD_C"/>
</dbReference>
<dbReference type="Gene3D" id="3.40.980.20">
    <property type="entry name" value="Four-carbon acid sugar kinase, nucleotide binding domain"/>
    <property type="match status" value="1"/>
</dbReference>
<evidence type="ECO:0000313" key="10">
    <source>
        <dbReference type="Proteomes" id="UP000595917"/>
    </source>
</evidence>
<evidence type="ECO:0000313" key="9">
    <source>
        <dbReference type="EMBL" id="QQO07915.1"/>
    </source>
</evidence>
<dbReference type="GO" id="GO:0005524">
    <property type="term" value="F:ATP binding"/>
    <property type="evidence" value="ECO:0007669"/>
    <property type="project" value="UniProtKB-KW"/>
</dbReference>
<reference evidence="9" key="1">
    <citation type="submission" date="2021-01" db="EMBL/GenBank/DDBJ databases">
        <title>Description of Breznakiella homolactica.</title>
        <authorList>
            <person name="Song Y."/>
            <person name="Brune A."/>
        </authorList>
    </citation>
    <scope>NUCLEOTIDE SEQUENCE</scope>
    <source>
        <strain evidence="9">RmG30</strain>
    </source>
</reference>
<evidence type="ECO:0000256" key="6">
    <source>
        <dbReference type="ARBA" id="ARBA00023277"/>
    </source>
</evidence>